<dbReference type="PANTHER" id="PTHR23525">
    <property type="entry name" value="TRANSPORTER, PUTATIVE-RELATED"/>
    <property type="match status" value="1"/>
</dbReference>
<feature type="transmembrane region" description="Helical" evidence="5">
    <location>
        <begin position="52"/>
        <end position="71"/>
    </location>
</feature>
<dbReference type="SUPFAM" id="SSF103473">
    <property type="entry name" value="MFS general substrate transporter"/>
    <property type="match status" value="1"/>
</dbReference>
<evidence type="ECO:0000313" key="8">
    <source>
        <dbReference type="Proteomes" id="UP001344906"/>
    </source>
</evidence>
<keyword evidence="2 5" id="KW-0812">Transmembrane</keyword>
<accession>A0ABQ6FYT0</accession>
<dbReference type="RefSeq" id="WP_338255123.1">
    <property type="nucleotide sequence ID" value="NZ_BSRI01000002.1"/>
</dbReference>
<feature type="transmembrane region" description="Helical" evidence="5">
    <location>
        <begin position="194"/>
        <end position="215"/>
    </location>
</feature>
<sequence>MSLTQHYIQQFGRFQRNARLYLISNALSGMTLGILQVLYNLYLIALGYQTDFIGLILFAGTIGAGIAIFPAGLCIDRFTGKSIMIWASVLVGIAGAGQILLRTPFFLLLSAFLAGIGGAFILVVNAPFLARNSTPDERSHLFSLNIVLTLIMTVLGEALGGVLPLWFRSSTWLMAPLPSWFHWALARAPQARSYQLSLLVAGIIAAPSFIPLFMLREEPPERRAGPTSSGTTFRDRLAVLSAWRRLPLRTLLGNPLTVMIGIQILIGAGAGLLLPYFNVYFVKQLGATSALFGAIDAAANTLNALLTLLAPWLVLRIGKVVALVIPRIISLPLMLLIGITGSLPLAATLYPLRQGFMDMTQGILQVFSMEVVPPQRRGLANSSYQAAYQIMWALGASLGGFLIARVGYLAVFISTTVLYSLALALLWTRFGHGRWQEPTASPTRPEHIETHPSL</sequence>
<evidence type="ECO:0000256" key="5">
    <source>
        <dbReference type="SAM" id="Phobius"/>
    </source>
</evidence>
<feature type="transmembrane region" description="Helical" evidence="5">
    <location>
        <begin position="251"/>
        <end position="277"/>
    </location>
</feature>
<feature type="transmembrane region" description="Helical" evidence="5">
    <location>
        <begin position="406"/>
        <end position="427"/>
    </location>
</feature>
<feature type="transmembrane region" description="Helical" evidence="5">
    <location>
        <begin position="107"/>
        <end position="130"/>
    </location>
</feature>
<evidence type="ECO:0000313" key="7">
    <source>
        <dbReference type="EMBL" id="GLV58774.1"/>
    </source>
</evidence>
<dbReference type="InterPro" id="IPR020846">
    <property type="entry name" value="MFS_dom"/>
</dbReference>
<organism evidence="7 8">
    <name type="scientific">Dictyobacter halimunensis</name>
    <dbReference type="NCBI Taxonomy" id="3026934"/>
    <lineage>
        <taxon>Bacteria</taxon>
        <taxon>Bacillati</taxon>
        <taxon>Chloroflexota</taxon>
        <taxon>Ktedonobacteria</taxon>
        <taxon>Ktedonobacterales</taxon>
        <taxon>Dictyobacteraceae</taxon>
        <taxon>Dictyobacter</taxon>
    </lineage>
</organism>
<keyword evidence="3 5" id="KW-1133">Transmembrane helix</keyword>
<dbReference type="PANTHER" id="PTHR23525:SF1">
    <property type="entry name" value="NODULIN-LIKE DOMAIN-CONTAINING PROTEIN"/>
    <property type="match status" value="1"/>
</dbReference>
<feature type="transmembrane region" description="Helical" evidence="5">
    <location>
        <begin position="142"/>
        <end position="167"/>
    </location>
</feature>
<protein>
    <submittedName>
        <fullName evidence="7">MFS transporter</fullName>
    </submittedName>
</protein>
<comment type="subcellular location">
    <subcellularLocation>
        <location evidence="1">Cell membrane</location>
        <topology evidence="1">Multi-pass membrane protein</topology>
    </subcellularLocation>
</comment>
<feature type="transmembrane region" description="Helical" evidence="5">
    <location>
        <begin position="20"/>
        <end position="46"/>
    </location>
</feature>
<feature type="domain" description="Major facilitator superfamily (MFS) profile" evidence="6">
    <location>
        <begin position="17"/>
        <end position="434"/>
    </location>
</feature>
<dbReference type="PROSITE" id="PS50850">
    <property type="entry name" value="MFS"/>
    <property type="match status" value="1"/>
</dbReference>
<dbReference type="Proteomes" id="UP001344906">
    <property type="component" value="Unassembled WGS sequence"/>
</dbReference>
<keyword evidence="4 5" id="KW-0472">Membrane</keyword>
<dbReference type="Gene3D" id="1.20.1250.20">
    <property type="entry name" value="MFS general substrate transporter like domains"/>
    <property type="match status" value="1"/>
</dbReference>
<dbReference type="InterPro" id="IPR036259">
    <property type="entry name" value="MFS_trans_sf"/>
</dbReference>
<name>A0ABQ6FYT0_9CHLR</name>
<evidence type="ECO:0000259" key="6">
    <source>
        <dbReference type="PROSITE" id="PS50850"/>
    </source>
</evidence>
<proteinExistence type="predicted"/>
<reference evidence="7 8" key="1">
    <citation type="submission" date="2023-02" db="EMBL/GenBank/DDBJ databases">
        <title>Dictyobacter halimunensis sp. nov., a new member of the class Ktedonobacteria from forest soil in a geothermal area.</title>
        <authorList>
            <person name="Rachmania M.K."/>
            <person name="Ningsih F."/>
            <person name="Sakai Y."/>
            <person name="Yabe S."/>
            <person name="Yokota A."/>
            <person name="Sjamsuridzal W."/>
        </authorList>
    </citation>
    <scope>NUCLEOTIDE SEQUENCE [LARGE SCALE GENOMIC DNA]</scope>
    <source>
        <strain evidence="7 8">S3.2.2.5</strain>
    </source>
</reference>
<feature type="transmembrane region" description="Helical" evidence="5">
    <location>
        <begin position="329"/>
        <end position="350"/>
    </location>
</feature>
<feature type="transmembrane region" description="Helical" evidence="5">
    <location>
        <begin position="297"/>
        <end position="317"/>
    </location>
</feature>
<evidence type="ECO:0000256" key="2">
    <source>
        <dbReference type="ARBA" id="ARBA00022692"/>
    </source>
</evidence>
<evidence type="ECO:0000256" key="1">
    <source>
        <dbReference type="ARBA" id="ARBA00004651"/>
    </source>
</evidence>
<dbReference type="InterPro" id="IPR011701">
    <property type="entry name" value="MFS"/>
</dbReference>
<dbReference type="EMBL" id="BSRI01000002">
    <property type="protein sequence ID" value="GLV58774.1"/>
    <property type="molecule type" value="Genomic_DNA"/>
</dbReference>
<gene>
    <name evidence="7" type="ORF">KDH_56040</name>
</gene>
<dbReference type="Pfam" id="PF07690">
    <property type="entry name" value="MFS_1"/>
    <property type="match status" value="1"/>
</dbReference>
<feature type="transmembrane region" description="Helical" evidence="5">
    <location>
        <begin position="83"/>
        <end position="101"/>
    </location>
</feature>
<evidence type="ECO:0000256" key="4">
    <source>
        <dbReference type="ARBA" id="ARBA00023136"/>
    </source>
</evidence>
<comment type="caution">
    <text evidence="7">The sequence shown here is derived from an EMBL/GenBank/DDBJ whole genome shotgun (WGS) entry which is preliminary data.</text>
</comment>
<evidence type="ECO:0000256" key="3">
    <source>
        <dbReference type="ARBA" id="ARBA00022989"/>
    </source>
</evidence>
<keyword evidence="8" id="KW-1185">Reference proteome</keyword>